<dbReference type="InterPro" id="IPR050147">
    <property type="entry name" value="Ser/Thr_Dehydratase"/>
</dbReference>
<dbReference type="InterPro" id="IPR036052">
    <property type="entry name" value="TrpB-like_PALP_sf"/>
</dbReference>
<dbReference type="PANTHER" id="PTHR48078:SF6">
    <property type="entry name" value="L-THREONINE DEHYDRATASE CATABOLIC TDCB"/>
    <property type="match status" value="1"/>
</dbReference>
<dbReference type="RefSeq" id="WP_370439452.1">
    <property type="nucleotide sequence ID" value="NZ_JBGFTU010000001.1"/>
</dbReference>
<accession>A0ABV4GV51</accession>
<dbReference type="Gene3D" id="3.40.50.1100">
    <property type="match status" value="2"/>
</dbReference>
<evidence type="ECO:0000259" key="4">
    <source>
        <dbReference type="Pfam" id="PF00291"/>
    </source>
</evidence>
<comment type="caution">
    <text evidence="5">The sequence shown here is derived from an EMBL/GenBank/DDBJ whole genome shotgun (WGS) entry which is preliminary data.</text>
</comment>
<sequence length="306" mass="31580">MHTLTAADVHAAADRTAGRVLRTPVLQVQTGWWLKLEQLQHTGTFKARGAFNRQLAARERGELDPARGVVTASGGNAGLAHAHAAAELGVPATVFVPETAPAVKVRRLRALGADVRPVGTEYARAHEAAVRFARERGAVFCHAYDQVEVAAGAGTLALEIAQDVPGLDTVVVAVGGGGLFAGVAAALEGSVRVVAVEPESAPTLHAALAAAEPVDVAVSGVAADSLGARRVGDLGFDLARRTGPVSLLVDDDAIRAARQDLWSRFRVVAEHGAATAWAGLASYRPATGERVAVVVCGANTDPSDLR</sequence>
<evidence type="ECO:0000256" key="1">
    <source>
        <dbReference type="ARBA" id="ARBA00001933"/>
    </source>
</evidence>
<dbReference type="SUPFAM" id="SSF53686">
    <property type="entry name" value="Tryptophan synthase beta subunit-like PLP-dependent enzymes"/>
    <property type="match status" value="1"/>
</dbReference>
<dbReference type="EMBL" id="JBGFTU010000001">
    <property type="protein sequence ID" value="MEZ0163193.1"/>
    <property type="molecule type" value="Genomic_DNA"/>
</dbReference>
<dbReference type="NCBIfam" id="NF006094">
    <property type="entry name" value="PRK08246.1"/>
    <property type="match status" value="1"/>
</dbReference>
<dbReference type="InterPro" id="IPR001926">
    <property type="entry name" value="TrpB-like_PALP"/>
</dbReference>
<dbReference type="PANTHER" id="PTHR48078">
    <property type="entry name" value="THREONINE DEHYDRATASE, MITOCHONDRIAL-RELATED"/>
    <property type="match status" value="1"/>
</dbReference>
<protein>
    <submittedName>
        <fullName evidence="5">Threonine/serine dehydratase</fullName>
    </submittedName>
</protein>
<evidence type="ECO:0000313" key="5">
    <source>
        <dbReference type="EMBL" id="MEZ0163193.1"/>
    </source>
</evidence>
<organism evidence="5 6">
    <name type="scientific">Kineococcus halophytocola</name>
    <dbReference type="NCBI Taxonomy" id="3234027"/>
    <lineage>
        <taxon>Bacteria</taxon>
        <taxon>Bacillati</taxon>
        <taxon>Actinomycetota</taxon>
        <taxon>Actinomycetes</taxon>
        <taxon>Kineosporiales</taxon>
        <taxon>Kineosporiaceae</taxon>
        <taxon>Kineococcus</taxon>
    </lineage>
</organism>
<proteinExistence type="predicted"/>
<name>A0ABV4GV51_9ACTN</name>
<evidence type="ECO:0000256" key="2">
    <source>
        <dbReference type="ARBA" id="ARBA00022898"/>
    </source>
</evidence>
<dbReference type="Proteomes" id="UP001565927">
    <property type="component" value="Unassembled WGS sequence"/>
</dbReference>
<keyword evidence="2" id="KW-0663">Pyridoxal phosphate</keyword>
<keyword evidence="6" id="KW-1185">Reference proteome</keyword>
<feature type="domain" description="Tryptophan synthase beta chain-like PALP" evidence="4">
    <location>
        <begin position="23"/>
        <end position="297"/>
    </location>
</feature>
<comment type="cofactor">
    <cofactor evidence="1">
        <name>pyridoxal 5'-phosphate</name>
        <dbReference type="ChEBI" id="CHEBI:597326"/>
    </cofactor>
</comment>
<evidence type="ECO:0000313" key="6">
    <source>
        <dbReference type="Proteomes" id="UP001565927"/>
    </source>
</evidence>
<keyword evidence="3" id="KW-0456">Lyase</keyword>
<reference evidence="5 6" key="1">
    <citation type="submission" date="2024-07" db="EMBL/GenBank/DDBJ databases">
        <authorList>
            <person name="Thanompreechachai J."/>
            <person name="Duangmal K."/>
        </authorList>
    </citation>
    <scope>NUCLEOTIDE SEQUENCE [LARGE SCALE GENOMIC DNA]</scope>
    <source>
        <strain evidence="5 6">LSe6-4</strain>
    </source>
</reference>
<gene>
    <name evidence="5" type="ORF">AB2L27_00265</name>
</gene>
<dbReference type="Pfam" id="PF00291">
    <property type="entry name" value="PALP"/>
    <property type="match status" value="1"/>
</dbReference>
<evidence type="ECO:0000256" key="3">
    <source>
        <dbReference type="ARBA" id="ARBA00023239"/>
    </source>
</evidence>